<accession>L1LFB3</accession>
<comment type="caution">
    <text evidence="1">The sequence shown here is derived from an EMBL/GenBank/DDBJ whole genome shotgun (WGS) entry which is preliminary data.</text>
</comment>
<proteinExistence type="predicted"/>
<protein>
    <submittedName>
        <fullName evidence="1">Uncharacterized protein</fullName>
    </submittedName>
</protein>
<dbReference type="EMBL" id="ACOU01000002">
    <property type="protein sequence ID" value="EKX74127.1"/>
    <property type="molecule type" value="Genomic_DNA"/>
</dbReference>
<dbReference type="KEGG" id="beq:BEWA_041650"/>
<dbReference type="Proteomes" id="UP000031512">
    <property type="component" value="Unassembled WGS sequence"/>
</dbReference>
<dbReference type="RefSeq" id="XP_004833579.1">
    <property type="nucleotide sequence ID" value="XM_004833522.1"/>
</dbReference>
<gene>
    <name evidence="1" type="ORF">BEWA_041650</name>
</gene>
<evidence type="ECO:0000313" key="1">
    <source>
        <dbReference type="EMBL" id="EKX74127.1"/>
    </source>
</evidence>
<reference evidence="1 2" key="1">
    <citation type="journal article" date="2012" name="BMC Genomics">
        <title>Comparative genomic analysis and phylogenetic position of Theileria equi.</title>
        <authorList>
            <person name="Kappmeyer L.S."/>
            <person name="Thiagarajan M."/>
            <person name="Herndon D.R."/>
            <person name="Ramsay J.D."/>
            <person name="Caler E."/>
            <person name="Djikeng A."/>
            <person name="Gillespie J.J."/>
            <person name="Lau A.O."/>
            <person name="Roalson E.H."/>
            <person name="Silva J.C."/>
            <person name="Silva M.G."/>
            <person name="Suarez C.E."/>
            <person name="Ueti M.W."/>
            <person name="Nene V.M."/>
            <person name="Mealey R.H."/>
            <person name="Knowles D.P."/>
            <person name="Brayton K.A."/>
        </authorList>
    </citation>
    <scope>NUCLEOTIDE SEQUENCE [LARGE SCALE GENOMIC DNA]</scope>
    <source>
        <strain evidence="1 2">WA</strain>
    </source>
</reference>
<organism evidence="1 2">
    <name type="scientific">Theileria equi strain WA</name>
    <dbReference type="NCBI Taxonomy" id="1537102"/>
    <lineage>
        <taxon>Eukaryota</taxon>
        <taxon>Sar</taxon>
        <taxon>Alveolata</taxon>
        <taxon>Apicomplexa</taxon>
        <taxon>Aconoidasida</taxon>
        <taxon>Piroplasmida</taxon>
        <taxon>Theileriidae</taxon>
        <taxon>Theileria</taxon>
    </lineage>
</organism>
<keyword evidence="2" id="KW-1185">Reference proteome</keyword>
<dbReference type="VEuPathDB" id="PiroplasmaDB:BEWA_041650"/>
<dbReference type="OrthoDB" id="361317at2759"/>
<dbReference type="eggNOG" id="ENOG502TN60">
    <property type="taxonomic scope" value="Eukaryota"/>
</dbReference>
<evidence type="ECO:0000313" key="2">
    <source>
        <dbReference type="Proteomes" id="UP000031512"/>
    </source>
</evidence>
<dbReference type="AlphaFoldDB" id="L1LFB3"/>
<dbReference type="GeneID" id="15807575"/>
<sequence>MDIFAEQINRIKKQLNESHETVTLTKQLVEKYLDSLNWISTRMPWSDALFWNDDSVTLDLDEKEEQPPLEEKVQECANDANGTLDGTFYTPCTNWIGAVNAFSRETAHGLANLLTEIKGTRTKTSLLSKVITEQSKSLEQISSSAQALQERIVNVNNMLNSKS</sequence>
<name>L1LFB3_THEEQ</name>